<sequence>MVCEENATFLTQFTFCQGKIVWADQQKTVKRLKRDYISLADLESEKPLTREKRLQLNAYEAASNAVNSEEENYGGAHRIFNDELWDQQWYLVIMLCTFFQYRSINNVLFSDYTE</sequence>
<organism evidence="1 2">
    <name type="scientific">Lasius niger</name>
    <name type="common">Black garden ant</name>
    <dbReference type="NCBI Taxonomy" id="67767"/>
    <lineage>
        <taxon>Eukaryota</taxon>
        <taxon>Metazoa</taxon>
        <taxon>Ecdysozoa</taxon>
        <taxon>Arthropoda</taxon>
        <taxon>Hexapoda</taxon>
        <taxon>Insecta</taxon>
        <taxon>Pterygota</taxon>
        <taxon>Neoptera</taxon>
        <taxon>Endopterygota</taxon>
        <taxon>Hymenoptera</taxon>
        <taxon>Apocrita</taxon>
        <taxon>Aculeata</taxon>
        <taxon>Formicoidea</taxon>
        <taxon>Formicidae</taxon>
        <taxon>Formicinae</taxon>
        <taxon>Lasius</taxon>
        <taxon>Lasius</taxon>
    </lineage>
</organism>
<dbReference type="AlphaFoldDB" id="A0A0J7K2A2"/>
<proteinExistence type="predicted"/>
<dbReference type="PaxDb" id="67767-A0A0J7K2A2"/>
<dbReference type="EMBL" id="LBMM01016730">
    <property type="protein sequence ID" value="KMQ84326.1"/>
    <property type="molecule type" value="Genomic_DNA"/>
</dbReference>
<dbReference type="Proteomes" id="UP000036403">
    <property type="component" value="Unassembled WGS sequence"/>
</dbReference>
<protein>
    <submittedName>
        <fullName evidence="1">Neuroendocrine convertase 1-like protein</fullName>
    </submittedName>
</protein>
<dbReference type="OrthoDB" id="300641at2759"/>
<reference evidence="1 2" key="1">
    <citation type="submission" date="2015-04" db="EMBL/GenBank/DDBJ databases">
        <title>Lasius niger genome sequencing.</title>
        <authorList>
            <person name="Konorov E.A."/>
            <person name="Nikitin M.A."/>
            <person name="Kirill M.V."/>
            <person name="Chang P."/>
        </authorList>
    </citation>
    <scope>NUCLEOTIDE SEQUENCE [LARGE SCALE GENOMIC DNA]</scope>
    <source>
        <tissue evidence="1">Whole</tissue>
    </source>
</reference>
<name>A0A0J7K2A2_LASNI</name>
<evidence type="ECO:0000313" key="1">
    <source>
        <dbReference type="EMBL" id="KMQ84326.1"/>
    </source>
</evidence>
<evidence type="ECO:0000313" key="2">
    <source>
        <dbReference type="Proteomes" id="UP000036403"/>
    </source>
</evidence>
<gene>
    <name evidence="1" type="ORF">RF55_17954</name>
</gene>
<keyword evidence="2" id="KW-1185">Reference proteome</keyword>
<comment type="caution">
    <text evidence="1">The sequence shown here is derived from an EMBL/GenBank/DDBJ whole genome shotgun (WGS) entry which is preliminary data.</text>
</comment>
<accession>A0A0J7K2A2</accession>